<gene>
    <name evidence="2" type="ORF">Tco_1043171</name>
</gene>
<sequence length="301" mass="33281">MINKCLTGKATAYDHPRLPMLSFIWGILTGNNVDFELILEDFKYQIESRKTSKQKKLQSDQHVIKLDATLGNLKFANKGVKDPVFGIAIPTMTLNDDIKASTEYLAKSKGSKPVKATGKGKGLLSKEGIKVVVERAADYVDPEETEHDEEEPLARRRPTGVVIGVEARRESDEEGVEHSKKLKGIEMLFEAAQFKLDLKKARRASKNVFIFQQHPRCSGEGSGVIPEVPDELTLKSSNEGADVNPEVPDEPSDSSSSSSYDFEEAVKDISSDEADDTKKANDVKKADIEKDIEEQVAEEQA</sequence>
<organism evidence="2 3">
    <name type="scientific">Tanacetum coccineum</name>
    <dbReference type="NCBI Taxonomy" id="301880"/>
    <lineage>
        <taxon>Eukaryota</taxon>
        <taxon>Viridiplantae</taxon>
        <taxon>Streptophyta</taxon>
        <taxon>Embryophyta</taxon>
        <taxon>Tracheophyta</taxon>
        <taxon>Spermatophyta</taxon>
        <taxon>Magnoliopsida</taxon>
        <taxon>eudicotyledons</taxon>
        <taxon>Gunneridae</taxon>
        <taxon>Pentapetalae</taxon>
        <taxon>asterids</taxon>
        <taxon>campanulids</taxon>
        <taxon>Asterales</taxon>
        <taxon>Asteraceae</taxon>
        <taxon>Asteroideae</taxon>
        <taxon>Anthemideae</taxon>
        <taxon>Anthemidinae</taxon>
        <taxon>Tanacetum</taxon>
    </lineage>
</organism>
<feature type="region of interest" description="Disordered" evidence="1">
    <location>
        <begin position="234"/>
        <end position="301"/>
    </location>
</feature>
<evidence type="ECO:0000313" key="3">
    <source>
        <dbReference type="Proteomes" id="UP001151760"/>
    </source>
</evidence>
<reference evidence="2" key="2">
    <citation type="submission" date="2022-01" db="EMBL/GenBank/DDBJ databases">
        <authorList>
            <person name="Yamashiro T."/>
            <person name="Shiraishi A."/>
            <person name="Satake H."/>
            <person name="Nakayama K."/>
        </authorList>
    </citation>
    <scope>NUCLEOTIDE SEQUENCE</scope>
</reference>
<feature type="compositionally biased region" description="Basic and acidic residues" evidence="1">
    <location>
        <begin position="264"/>
        <end position="289"/>
    </location>
</feature>
<comment type="caution">
    <text evidence="2">The sequence shown here is derived from an EMBL/GenBank/DDBJ whole genome shotgun (WGS) entry which is preliminary data.</text>
</comment>
<reference evidence="2" key="1">
    <citation type="journal article" date="2022" name="Int. J. Mol. Sci.">
        <title>Draft Genome of Tanacetum Coccineum: Genomic Comparison of Closely Related Tanacetum-Family Plants.</title>
        <authorList>
            <person name="Yamashiro T."/>
            <person name="Shiraishi A."/>
            <person name="Nakayama K."/>
            <person name="Satake H."/>
        </authorList>
    </citation>
    <scope>NUCLEOTIDE SEQUENCE</scope>
</reference>
<dbReference type="Proteomes" id="UP001151760">
    <property type="component" value="Unassembled WGS sequence"/>
</dbReference>
<protein>
    <submittedName>
        <fullName evidence="2">Uncharacterized protein</fullName>
    </submittedName>
</protein>
<evidence type="ECO:0000256" key="1">
    <source>
        <dbReference type="SAM" id="MobiDB-lite"/>
    </source>
</evidence>
<keyword evidence="3" id="KW-1185">Reference proteome</keyword>
<feature type="compositionally biased region" description="Acidic residues" evidence="1">
    <location>
        <begin position="290"/>
        <end position="301"/>
    </location>
</feature>
<evidence type="ECO:0000313" key="2">
    <source>
        <dbReference type="EMBL" id="GJT76446.1"/>
    </source>
</evidence>
<name>A0ABQ5GLF6_9ASTR</name>
<dbReference type="EMBL" id="BQNB010018625">
    <property type="protein sequence ID" value="GJT76446.1"/>
    <property type="molecule type" value="Genomic_DNA"/>
</dbReference>
<accession>A0ABQ5GLF6</accession>
<proteinExistence type="predicted"/>